<evidence type="ECO:0000259" key="5">
    <source>
        <dbReference type="Pfam" id="PF14410"/>
    </source>
</evidence>
<dbReference type="RefSeq" id="WP_077337636.1">
    <property type="nucleotide sequence ID" value="NZ_FULE01000068.1"/>
</dbReference>
<dbReference type="STRING" id="1123498.VR7878_03805"/>
<evidence type="ECO:0000313" key="6">
    <source>
        <dbReference type="EMBL" id="SJN59905.1"/>
    </source>
</evidence>
<organism evidence="6 7">
    <name type="scientific">Vibrio ruber (strain DSM 16370 / JCM 11486 / BCRC 17186 / CECT 7878 / LMG 23124 / VR1)</name>
    <dbReference type="NCBI Taxonomy" id="1123498"/>
    <lineage>
        <taxon>Bacteria</taxon>
        <taxon>Pseudomonadati</taxon>
        <taxon>Pseudomonadota</taxon>
        <taxon>Gammaproteobacteria</taxon>
        <taxon>Vibrionales</taxon>
        <taxon>Vibrionaceae</taxon>
        <taxon>Vibrio</taxon>
    </lineage>
</organism>
<accession>A0A1R4LTS5</accession>
<dbReference type="SUPFAM" id="SSF69369">
    <property type="entry name" value="Cloacin translocation domain"/>
    <property type="match status" value="1"/>
</dbReference>
<keyword evidence="2" id="KW-0044">Antibiotic</keyword>
<keyword evidence="7" id="KW-1185">Reference proteome</keyword>
<dbReference type="GO" id="GO:0031640">
    <property type="term" value="P:killing of cells of another organism"/>
    <property type="evidence" value="ECO:0007669"/>
    <property type="project" value="UniProtKB-KW"/>
</dbReference>
<dbReference type="InterPro" id="IPR026835">
    <property type="entry name" value="YqcG_C"/>
</dbReference>
<evidence type="ECO:0000313" key="7">
    <source>
        <dbReference type="Proteomes" id="UP000188276"/>
    </source>
</evidence>
<evidence type="ECO:0000256" key="1">
    <source>
        <dbReference type="ARBA" id="ARBA00022529"/>
    </source>
</evidence>
<evidence type="ECO:0000256" key="3">
    <source>
        <dbReference type="ARBA" id="ARBA00023048"/>
    </source>
</evidence>
<proteinExistence type="predicted"/>
<sequence length="182" mass="21225">MEKYDIWIHPKAEQGQEFDNTYITPIADANLQDYILTFPAETGLPPLYVVYSHQIRKPNGQFGASQYPKPELNRTSLRADTKRQIEANARKLNGQFVDKSGRVITDWHYGHKYGLENRRLLRAADQMGMTQEELNDFVNSHPDYFLIEDAKTNLSHVNEKPGSDDLRKILRDMRKFLKNRKT</sequence>
<dbReference type="AlphaFoldDB" id="A0A1R4LTS5"/>
<keyword evidence="3" id="KW-0078">Bacteriocin</keyword>
<gene>
    <name evidence="6" type="ORF">VR7878_03805</name>
</gene>
<dbReference type="Pfam" id="PF14410">
    <property type="entry name" value="GH-E"/>
    <property type="match status" value="1"/>
</dbReference>
<keyword evidence="1" id="KW-0929">Antimicrobial</keyword>
<feature type="domain" description="Pyosin/cloacin translocation" evidence="4">
    <location>
        <begin position="9"/>
        <end position="50"/>
    </location>
</feature>
<evidence type="ECO:0000256" key="2">
    <source>
        <dbReference type="ARBA" id="ARBA00023022"/>
    </source>
</evidence>
<dbReference type="OrthoDB" id="5815268at2"/>
<protein>
    <submittedName>
        <fullName evidence="6">S-type Pyocin</fullName>
    </submittedName>
</protein>
<name>A0A1R4LTS5_VIBR1</name>
<feature type="domain" description="Toxin YqcG C-terminal" evidence="5">
    <location>
        <begin position="104"/>
        <end position="157"/>
    </location>
</feature>
<dbReference type="InterPro" id="IPR036302">
    <property type="entry name" value="Pyosin/cloacin_T_dom_sf"/>
</dbReference>
<dbReference type="InterPro" id="IPR016128">
    <property type="entry name" value="Pyosin/cloacin_T_dom"/>
</dbReference>
<dbReference type="GO" id="GO:0042742">
    <property type="term" value="P:defense response to bacterium"/>
    <property type="evidence" value="ECO:0007669"/>
    <property type="project" value="UniProtKB-KW"/>
</dbReference>
<dbReference type="Proteomes" id="UP000188276">
    <property type="component" value="Unassembled WGS sequence"/>
</dbReference>
<dbReference type="Pfam" id="PF06958">
    <property type="entry name" value="Pyocin_S"/>
    <property type="match status" value="1"/>
</dbReference>
<dbReference type="EMBL" id="FULE01000068">
    <property type="protein sequence ID" value="SJN59905.1"/>
    <property type="molecule type" value="Genomic_DNA"/>
</dbReference>
<evidence type="ECO:0000259" key="4">
    <source>
        <dbReference type="Pfam" id="PF06958"/>
    </source>
</evidence>
<reference evidence="7" key="1">
    <citation type="submission" date="2017-02" db="EMBL/GenBank/DDBJ databases">
        <authorList>
            <person name="Rodrigo-Torres L."/>
            <person name="Arahal R.D."/>
            <person name="Lucena T."/>
        </authorList>
    </citation>
    <scope>NUCLEOTIDE SEQUENCE [LARGE SCALE GENOMIC DNA]</scope>
    <source>
        <strain evidence="7">CECT 7878</strain>
    </source>
</reference>